<dbReference type="GeneID" id="105427998"/>
<evidence type="ECO:0000256" key="5">
    <source>
        <dbReference type="ARBA" id="ARBA00011984"/>
    </source>
</evidence>
<reference evidence="21" key="1">
    <citation type="submission" date="2025-08" db="UniProtKB">
        <authorList>
            <consortium name="RefSeq"/>
        </authorList>
    </citation>
    <scope>IDENTIFICATION</scope>
</reference>
<dbReference type="PROSITE" id="PS51420">
    <property type="entry name" value="RHO"/>
    <property type="match status" value="1"/>
</dbReference>
<evidence type="ECO:0000256" key="10">
    <source>
        <dbReference type="ARBA" id="ARBA00022801"/>
    </source>
</evidence>
<comment type="cofactor">
    <cofactor evidence="1">
        <name>Mg(2+)</name>
        <dbReference type="ChEBI" id="CHEBI:18420"/>
    </cofactor>
</comment>
<keyword evidence="12" id="KW-0342">GTP-binding</keyword>
<feature type="transmembrane region" description="Helical" evidence="19">
    <location>
        <begin position="267"/>
        <end position="289"/>
    </location>
</feature>
<evidence type="ECO:0000256" key="3">
    <source>
        <dbReference type="ARBA" id="ARBA00004616"/>
    </source>
</evidence>
<dbReference type="Pfam" id="PF00071">
    <property type="entry name" value="Ras"/>
    <property type="match status" value="1"/>
</dbReference>
<dbReference type="GO" id="GO:0030670">
    <property type="term" value="C:phagocytic vesicle membrane"/>
    <property type="evidence" value="ECO:0007669"/>
    <property type="project" value="UniProtKB-SubCell"/>
</dbReference>
<keyword evidence="16" id="KW-0968">Cytoplasmic vesicle</keyword>
<dbReference type="SMART" id="SM00175">
    <property type="entry name" value="RAB"/>
    <property type="match status" value="1"/>
</dbReference>
<evidence type="ECO:0000256" key="14">
    <source>
        <dbReference type="ARBA" id="ARBA00023288"/>
    </source>
</evidence>
<dbReference type="GO" id="GO:0005886">
    <property type="term" value="C:plasma membrane"/>
    <property type="evidence" value="ECO:0007669"/>
    <property type="project" value="UniProtKB-SubCell"/>
</dbReference>
<dbReference type="SUPFAM" id="SSF52540">
    <property type="entry name" value="P-loop containing nucleoside triphosphate hydrolases"/>
    <property type="match status" value="1"/>
</dbReference>
<dbReference type="InterPro" id="IPR001806">
    <property type="entry name" value="Small_GTPase"/>
</dbReference>
<dbReference type="AlphaFoldDB" id="A0A8N1S689"/>
<dbReference type="SMART" id="SM00176">
    <property type="entry name" value="RAN"/>
    <property type="match status" value="1"/>
</dbReference>
<dbReference type="InterPro" id="IPR027417">
    <property type="entry name" value="P-loop_NTPase"/>
</dbReference>
<evidence type="ECO:0000256" key="19">
    <source>
        <dbReference type="SAM" id="Phobius"/>
    </source>
</evidence>
<evidence type="ECO:0000313" key="20">
    <source>
        <dbReference type="Proteomes" id="UP000504615"/>
    </source>
</evidence>
<dbReference type="GO" id="GO:0003925">
    <property type="term" value="F:G protein activity"/>
    <property type="evidence" value="ECO:0007669"/>
    <property type="project" value="UniProtKB-EC"/>
</dbReference>
<evidence type="ECO:0000256" key="4">
    <source>
        <dbReference type="ARBA" id="ARBA00006270"/>
    </source>
</evidence>
<keyword evidence="6" id="KW-0813">Transport</keyword>
<evidence type="ECO:0000256" key="2">
    <source>
        <dbReference type="ARBA" id="ARBA00004193"/>
    </source>
</evidence>
<comment type="subcellular location">
    <subcellularLocation>
        <location evidence="2">Cell membrane</location>
        <topology evidence="2">Lipid-anchor</topology>
    </subcellularLocation>
    <subcellularLocation>
        <location evidence="3">Cytoplasmic vesicle</location>
        <location evidence="3">Phagosome membrane</location>
        <topology evidence="3">Lipid-anchor</topology>
        <orientation evidence="3">Cytoplasmic side</orientation>
    </subcellularLocation>
</comment>
<evidence type="ECO:0000256" key="6">
    <source>
        <dbReference type="ARBA" id="ARBA00022448"/>
    </source>
</evidence>
<sequence>MSTNNSTSVNTGRGGNSLQNRNSQRSTLLKVVILGDGGVGKSCLMNRFVSNHFDEHSFHTIGVEFLNKDIEINSEAYTLQIWDTAGQERFKTLRTPFYRGSDICLLTYAVDDRMSFRNLALWRSEFLKYADVQEGSTFPFIVVGNKVDVPESEKQVSTEEAQAWCLENGNPPLVETSAKDATNVEAAFGAAVDAWARLEARLERPLVEDTVDLSKQQSQHRTSCCMPVSGAENTQRLALSNSQKRCLLYLGSIRIHITQYNCKRLCLFGLCLISFRIFILKCTILLKVYSP</sequence>
<evidence type="ECO:0000256" key="7">
    <source>
        <dbReference type="ARBA" id="ARBA00022475"/>
    </source>
</evidence>
<keyword evidence="15" id="KW-0636">Prenylation</keyword>
<gene>
    <name evidence="21" type="primary">LOC105427998</name>
</gene>
<comment type="catalytic activity">
    <reaction evidence="17">
        <text>GTP + H2O = GDP + phosphate + H(+)</text>
        <dbReference type="Rhea" id="RHEA:19669"/>
        <dbReference type="ChEBI" id="CHEBI:15377"/>
        <dbReference type="ChEBI" id="CHEBI:15378"/>
        <dbReference type="ChEBI" id="CHEBI:37565"/>
        <dbReference type="ChEBI" id="CHEBI:43474"/>
        <dbReference type="ChEBI" id="CHEBI:58189"/>
        <dbReference type="EC" id="3.6.5.2"/>
    </reaction>
    <physiologicalReaction direction="left-to-right" evidence="17">
        <dbReference type="Rhea" id="RHEA:19670"/>
    </physiologicalReaction>
</comment>
<dbReference type="PRINTS" id="PR00449">
    <property type="entry name" value="RASTRNSFRMNG"/>
</dbReference>
<keyword evidence="14" id="KW-0449">Lipoprotein</keyword>
<keyword evidence="9" id="KW-0547">Nucleotide-binding</keyword>
<evidence type="ECO:0000256" key="18">
    <source>
        <dbReference type="SAM" id="MobiDB-lite"/>
    </source>
</evidence>
<name>A0A8N1S689_9HYME</name>
<keyword evidence="7" id="KW-1003">Cell membrane</keyword>
<keyword evidence="20" id="KW-1185">Reference proteome</keyword>
<dbReference type="InterPro" id="IPR005225">
    <property type="entry name" value="Small_GTP-bd"/>
</dbReference>
<dbReference type="OrthoDB" id="1436450at2759"/>
<evidence type="ECO:0000256" key="11">
    <source>
        <dbReference type="ARBA" id="ARBA00022927"/>
    </source>
</evidence>
<dbReference type="SMART" id="SM00174">
    <property type="entry name" value="RHO"/>
    <property type="match status" value="1"/>
</dbReference>
<keyword evidence="10" id="KW-0378">Hydrolase</keyword>
<dbReference type="FunFam" id="3.40.50.300:FF:000360">
    <property type="entry name" value="RAB9B, member RAS oncogene family"/>
    <property type="match status" value="1"/>
</dbReference>
<dbReference type="RefSeq" id="XP_025074251.1">
    <property type="nucleotide sequence ID" value="XM_025218466.1"/>
</dbReference>
<dbReference type="Gene3D" id="3.40.50.300">
    <property type="entry name" value="P-loop containing nucleotide triphosphate hydrolases"/>
    <property type="match status" value="1"/>
</dbReference>
<evidence type="ECO:0000256" key="12">
    <source>
        <dbReference type="ARBA" id="ARBA00023134"/>
    </source>
</evidence>
<dbReference type="PANTHER" id="PTHR47981:SF1">
    <property type="entry name" value="RE17845P"/>
    <property type="match status" value="1"/>
</dbReference>
<dbReference type="Proteomes" id="UP000504615">
    <property type="component" value="Unplaced"/>
</dbReference>
<dbReference type="GO" id="GO:0005770">
    <property type="term" value="C:late endosome"/>
    <property type="evidence" value="ECO:0007669"/>
    <property type="project" value="TreeGrafter"/>
</dbReference>
<keyword evidence="11" id="KW-0653">Protein transport</keyword>
<dbReference type="NCBIfam" id="TIGR00231">
    <property type="entry name" value="small_GTP"/>
    <property type="match status" value="1"/>
</dbReference>
<feature type="region of interest" description="Disordered" evidence="18">
    <location>
        <begin position="1"/>
        <end position="22"/>
    </location>
</feature>
<dbReference type="GO" id="GO:0005764">
    <property type="term" value="C:lysosome"/>
    <property type="evidence" value="ECO:0007669"/>
    <property type="project" value="TreeGrafter"/>
</dbReference>
<evidence type="ECO:0000256" key="16">
    <source>
        <dbReference type="ARBA" id="ARBA00023329"/>
    </source>
</evidence>
<proteinExistence type="inferred from homology"/>
<organism evidence="20 21">
    <name type="scientific">Pogonomyrmex barbatus</name>
    <name type="common">red harvester ant</name>
    <dbReference type="NCBI Taxonomy" id="144034"/>
    <lineage>
        <taxon>Eukaryota</taxon>
        <taxon>Metazoa</taxon>
        <taxon>Ecdysozoa</taxon>
        <taxon>Arthropoda</taxon>
        <taxon>Hexapoda</taxon>
        <taxon>Insecta</taxon>
        <taxon>Pterygota</taxon>
        <taxon>Neoptera</taxon>
        <taxon>Endopterygota</taxon>
        <taxon>Hymenoptera</taxon>
        <taxon>Apocrita</taxon>
        <taxon>Aculeata</taxon>
        <taxon>Formicoidea</taxon>
        <taxon>Formicidae</taxon>
        <taxon>Myrmicinae</taxon>
        <taxon>Pogonomyrmex</taxon>
    </lineage>
</organism>
<keyword evidence="8" id="KW-0597">Phosphoprotein</keyword>
<protein>
    <recommendedName>
        <fullName evidence="5">small monomeric GTPase</fullName>
        <ecNumber evidence="5">3.6.5.2</ecNumber>
    </recommendedName>
</protein>
<dbReference type="GO" id="GO:0042147">
    <property type="term" value="P:retrograde transport, endosome to Golgi"/>
    <property type="evidence" value="ECO:0007669"/>
    <property type="project" value="TreeGrafter"/>
</dbReference>
<keyword evidence="19" id="KW-1133">Transmembrane helix</keyword>
<keyword evidence="13 19" id="KW-0472">Membrane</keyword>
<dbReference type="GO" id="GO:0005829">
    <property type="term" value="C:cytosol"/>
    <property type="evidence" value="ECO:0007669"/>
    <property type="project" value="GOC"/>
</dbReference>
<dbReference type="PROSITE" id="PS51419">
    <property type="entry name" value="RAB"/>
    <property type="match status" value="1"/>
</dbReference>
<dbReference type="PANTHER" id="PTHR47981">
    <property type="entry name" value="RAB FAMILY"/>
    <property type="match status" value="1"/>
</dbReference>
<evidence type="ECO:0000313" key="21">
    <source>
        <dbReference type="RefSeq" id="XP_025074251.1"/>
    </source>
</evidence>
<evidence type="ECO:0000256" key="9">
    <source>
        <dbReference type="ARBA" id="ARBA00022741"/>
    </source>
</evidence>
<dbReference type="CTD" id="56382"/>
<dbReference type="EC" id="3.6.5.2" evidence="5"/>
<dbReference type="SMART" id="SM00173">
    <property type="entry name" value="RAS"/>
    <property type="match status" value="1"/>
</dbReference>
<evidence type="ECO:0000256" key="8">
    <source>
        <dbReference type="ARBA" id="ARBA00022553"/>
    </source>
</evidence>
<evidence type="ECO:0000256" key="17">
    <source>
        <dbReference type="ARBA" id="ARBA00047660"/>
    </source>
</evidence>
<dbReference type="GO" id="GO:0015031">
    <property type="term" value="P:protein transport"/>
    <property type="evidence" value="ECO:0007669"/>
    <property type="project" value="UniProtKB-KW"/>
</dbReference>
<evidence type="ECO:0000256" key="1">
    <source>
        <dbReference type="ARBA" id="ARBA00001946"/>
    </source>
</evidence>
<accession>A0A8N1S689</accession>
<evidence type="ECO:0000256" key="15">
    <source>
        <dbReference type="ARBA" id="ARBA00023289"/>
    </source>
</evidence>
<dbReference type="GO" id="GO:0005525">
    <property type="term" value="F:GTP binding"/>
    <property type="evidence" value="ECO:0007669"/>
    <property type="project" value="UniProtKB-KW"/>
</dbReference>
<dbReference type="PROSITE" id="PS51421">
    <property type="entry name" value="RAS"/>
    <property type="match status" value="1"/>
</dbReference>
<keyword evidence="19" id="KW-0812">Transmembrane</keyword>
<comment type="similarity">
    <text evidence="4">Belongs to the small GTPase superfamily. Rab family.</text>
</comment>
<evidence type="ECO:0000256" key="13">
    <source>
        <dbReference type="ARBA" id="ARBA00023136"/>
    </source>
</evidence>